<dbReference type="GO" id="GO:0004725">
    <property type="term" value="F:protein tyrosine phosphatase activity"/>
    <property type="evidence" value="ECO:0007669"/>
    <property type="project" value="UniProtKB-EC"/>
</dbReference>
<dbReference type="InterPro" id="IPR013783">
    <property type="entry name" value="Ig-like_fold"/>
</dbReference>
<evidence type="ECO:0000256" key="10">
    <source>
        <dbReference type="ARBA" id="ARBA00051722"/>
    </source>
</evidence>
<dbReference type="PRINTS" id="PR00700">
    <property type="entry name" value="PRTYPHPHTASE"/>
</dbReference>
<keyword evidence="4" id="KW-0732">Signal</keyword>
<name>A0A401SIQ3_CHIPU</name>
<dbReference type="SMART" id="SM00194">
    <property type="entry name" value="PTPc"/>
    <property type="match status" value="1"/>
</dbReference>
<dbReference type="PANTHER" id="PTHR46957">
    <property type="entry name" value="CYTOKINE RECEPTOR"/>
    <property type="match status" value="1"/>
</dbReference>
<evidence type="ECO:0000256" key="8">
    <source>
        <dbReference type="ARBA" id="ARBA00023136"/>
    </source>
</evidence>
<organism evidence="15 16">
    <name type="scientific">Chiloscyllium punctatum</name>
    <name type="common">Brownbanded bambooshark</name>
    <name type="synonym">Hemiscyllium punctatum</name>
    <dbReference type="NCBI Taxonomy" id="137246"/>
    <lineage>
        <taxon>Eukaryota</taxon>
        <taxon>Metazoa</taxon>
        <taxon>Chordata</taxon>
        <taxon>Craniata</taxon>
        <taxon>Vertebrata</taxon>
        <taxon>Chondrichthyes</taxon>
        <taxon>Elasmobranchii</taxon>
        <taxon>Galeomorphii</taxon>
        <taxon>Galeoidea</taxon>
        <taxon>Orectolobiformes</taxon>
        <taxon>Hemiscylliidae</taxon>
        <taxon>Chiloscyllium</taxon>
    </lineage>
</organism>
<keyword evidence="8 11" id="KW-0472">Membrane</keyword>
<comment type="catalytic activity">
    <reaction evidence="10">
        <text>O-phospho-L-tyrosyl-[protein] + H2O = L-tyrosyl-[protein] + phosphate</text>
        <dbReference type="Rhea" id="RHEA:10684"/>
        <dbReference type="Rhea" id="RHEA-COMP:10136"/>
        <dbReference type="Rhea" id="RHEA-COMP:20101"/>
        <dbReference type="ChEBI" id="CHEBI:15377"/>
        <dbReference type="ChEBI" id="CHEBI:43474"/>
        <dbReference type="ChEBI" id="CHEBI:46858"/>
        <dbReference type="ChEBI" id="CHEBI:61978"/>
        <dbReference type="EC" id="3.1.3.48"/>
    </reaction>
</comment>
<dbReference type="EC" id="3.1.3.48" evidence="2"/>
<evidence type="ECO:0000259" key="12">
    <source>
        <dbReference type="PROSITE" id="PS50055"/>
    </source>
</evidence>
<evidence type="ECO:0000256" key="4">
    <source>
        <dbReference type="ARBA" id="ARBA00022729"/>
    </source>
</evidence>
<dbReference type="GO" id="GO:0043235">
    <property type="term" value="C:receptor complex"/>
    <property type="evidence" value="ECO:0007669"/>
    <property type="project" value="TreeGrafter"/>
</dbReference>
<dbReference type="Pfam" id="PF00041">
    <property type="entry name" value="fn3"/>
    <property type="match status" value="4"/>
</dbReference>
<dbReference type="InterPro" id="IPR000387">
    <property type="entry name" value="Tyr_Pase_dom"/>
</dbReference>
<feature type="transmembrane region" description="Helical" evidence="11">
    <location>
        <begin position="444"/>
        <end position="467"/>
    </location>
</feature>
<dbReference type="PROSITE" id="PS50853">
    <property type="entry name" value="FN3"/>
    <property type="match status" value="2"/>
</dbReference>
<keyword evidence="3 11" id="KW-0812">Transmembrane</keyword>
<evidence type="ECO:0000256" key="1">
    <source>
        <dbReference type="ARBA" id="ARBA00004479"/>
    </source>
</evidence>
<protein>
    <recommendedName>
        <fullName evidence="2">protein-tyrosine-phosphatase</fullName>
        <ecNumber evidence="2">3.1.3.48</ecNumber>
    </recommendedName>
</protein>
<dbReference type="PROSITE" id="PS00383">
    <property type="entry name" value="TYR_PHOSPHATASE_1"/>
    <property type="match status" value="1"/>
</dbReference>
<reference evidence="15 16" key="1">
    <citation type="journal article" date="2018" name="Nat. Ecol. Evol.">
        <title>Shark genomes provide insights into elasmobranch evolution and the origin of vertebrates.</title>
        <authorList>
            <person name="Hara Y"/>
            <person name="Yamaguchi K"/>
            <person name="Onimaru K"/>
            <person name="Kadota M"/>
            <person name="Koyanagi M"/>
            <person name="Keeley SD"/>
            <person name="Tatsumi K"/>
            <person name="Tanaka K"/>
            <person name="Motone F"/>
            <person name="Kageyama Y"/>
            <person name="Nozu R"/>
            <person name="Adachi N"/>
            <person name="Nishimura O"/>
            <person name="Nakagawa R"/>
            <person name="Tanegashima C"/>
            <person name="Kiyatake I"/>
            <person name="Matsumoto R"/>
            <person name="Murakumo K"/>
            <person name="Nishida K"/>
            <person name="Terakita A"/>
            <person name="Kuratani S"/>
            <person name="Sato K"/>
            <person name="Hyodo S Kuraku.S."/>
        </authorList>
    </citation>
    <scope>NUCLEOTIDE SEQUENCE [LARGE SCALE GENOMIC DNA]</scope>
</reference>
<dbReference type="PROSITE" id="PS50055">
    <property type="entry name" value="TYR_PHOSPHATASE_PTP"/>
    <property type="match status" value="1"/>
</dbReference>
<evidence type="ECO:0000256" key="9">
    <source>
        <dbReference type="ARBA" id="ARBA00023180"/>
    </source>
</evidence>
<dbReference type="CDD" id="cd00063">
    <property type="entry name" value="FN3"/>
    <property type="match status" value="4"/>
</dbReference>
<evidence type="ECO:0000256" key="6">
    <source>
        <dbReference type="ARBA" id="ARBA00022912"/>
    </source>
</evidence>
<dbReference type="OMA" id="NNTAYNY"/>
<dbReference type="InterPro" id="IPR003961">
    <property type="entry name" value="FN3_dom"/>
</dbReference>
<keyword evidence="5" id="KW-0378">Hydrolase</keyword>
<dbReference type="Gene3D" id="2.60.40.10">
    <property type="entry name" value="Immunoglobulins"/>
    <property type="match status" value="4"/>
</dbReference>
<dbReference type="InterPro" id="IPR050713">
    <property type="entry name" value="RTP_Phos/Ushers"/>
</dbReference>
<dbReference type="InterPro" id="IPR029021">
    <property type="entry name" value="Prot-tyrosine_phosphatase-like"/>
</dbReference>
<feature type="domain" description="Fibronectin type-III" evidence="14">
    <location>
        <begin position="262"/>
        <end position="356"/>
    </location>
</feature>
<evidence type="ECO:0000259" key="14">
    <source>
        <dbReference type="PROSITE" id="PS50853"/>
    </source>
</evidence>
<dbReference type="SMART" id="SM00404">
    <property type="entry name" value="PTPc_motif"/>
    <property type="match status" value="1"/>
</dbReference>
<evidence type="ECO:0000256" key="3">
    <source>
        <dbReference type="ARBA" id="ARBA00022692"/>
    </source>
</evidence>
<evidence type="ECO:0000313" key="16">
    <source>
        <dbReference type="Proteomes" id="UP000287033"/>
    </source>
</evidence>
<evidence type="ECO:0000256" key="7">
    <source>
        <dbReference type="ARBA" id="ARBA00022989"/>
    </source>
</evidence>
<dbReference type="Gene3D" id="3.90.190.10">
    <property type="entry name" value="Protein tyrosine phosphatase superfamily"/>
    <property type="match status" value="1"/>
</dbReference>
<dbReference type="Pfam" id="PF00102">
    <property type="entry name" value="Y_phosphatase"/>
    <property type="match status" value="1"/>
</dbReference>
<dbReference type="SUPFAM" id="SSF49265">
    <property type="entry name" value="Fibronectin type III"/>
    <property type="match status" value="3"/>
</dbReference>
<dbReference type="InterPro" id="IPR036116">
    <property type="entry name" value="FN3_sf"/>
</dbReference>
<proteinExistence type="predicted"/>
<keyword evidence="9" id="KW-0325">Glycoprotein</keyword>
<dbReference type="PANTHER" id="PTHR46957:SF10">
    <property type="entry name" value="PROTEIN TYROSINE PHOSPHATASE, RECEPTOR TYPE, H"/>
    <property type="match status" value="1"/>
</dbReference>
<dbReference type="EMBL" id="BEZZ01000293">
    <property type="protein sequence ID" value="GCC30271.1"/>
    <property type="molecule type" value="Genomic_DNA"/>
</dbReference>
<dbReference type="AlphaFoldDB" id="A0A401SIQ3"/>
<dbReference type="PROSITE" id="PS50056">
    <property type="entry name" value="TYR_PHOSPHATASE_2"/>
    <property type="match status" value="1"/>
</dbReference>
<dbReference type="InterPro" id="IPR016130">
    <property type="entry name" value="Tyr_Pase_AS"/>
</dbReference>
<dbReference type="SMART" id="SM00060">
    <property type="entry name" value="FN3"/>
    <property type="match status" value="4"/>
</dbReference>
<comment type="caution">
    <text evidence="15">The sequence shown here is derived from an EMBL/GenBank/DDBJ whole genome shotgun (WGS) entry which is preliminary data.</text>
</comment>
<accession>A0A401SIQ3</accession>
<comment type="subcellular location">
    <subcellularLocation>
        <location evidence="1">Membrane</location>
        <topology evidence="1">Single-pass type I membrane protein</topology>
    </subcellularLocation>
</comment>
<dbReference type="InterPro" id="IPR003595">
    <property type="entry name" value="Tyr_Pase_cat"/>
</dbReference>
<feature type="domain" description="Tyrosine-protein phosphatase" evidence="12">
    <location>
        <begin position="514"/>
        <end position="772"/>
    </location>
</feature>
<dbReference type="Proteomes" id="UP000287033">
    <property type="component" value="Unassembled WGS sequence"/>
</dbReference>
<evidence type="ECO:0000259" key="13">
    <source>
        <dbReference type="PROSITE" id="PS50056"/>
    </source>
</evidence>
<keyword evidence="16" id="KW-1185">Reference proteome</keyword>
<keyword evidence="6" id="KW-0904">Protein phosphatase</keyword>
<gene>
    <name evidence="15" type="ORF">chiPu_0008719</name>
</gene>
<evidence type="ECO:0000256" key="5">
    <source>
        <dbReference type="ARBA" id="ARBA00022801"/>
    </source>
</evidence>
<evidence type="ECO:0000256" key="2">
    <source>
        <dbReference type="ARBA" id="ARBA00013064"/>
    </source>
</evidence>
<dbReference type="OrthoDB" id="8609993at2759"/>
<sequence>SVLPVNTTALNVSWTNLTEDLKLIQVTLENVTKTANQSCSYVIFDGLAKGMNYTVSICIKYVNNTCNTVQQVQSGTTNPSPVASLSVVNRTTESLTINWTGPNDTRVDEYTYNITVTSDTGSSIGTYCTGQDVFQVHGLEPGRRYNLTVMAVTPEGTLSDPKTTGGTTNPTAVSNLSVVKRTTESLTINWTVPPDVRASNYTYNITVTNDAEHFIASYSIAPGQSVFQVSALKPGLRYNLTVKAITPENTLSEPKIIEGITNPSTVSQLFLVNRTTDSLTIKWTAPNDKRAFEYMYNITVKRSTDFFHVTYSTAQKVFQVPDLEPGLRYNLTVKSVTPENITSDPMIMQSTTIPGTVSGIHCSESSGYSILVKWSKPKGNYTGFNISTFDGDHSLHTMTIRKKFKYLVKNLQPGRKYTFHIYTQTGQSYSARITHQCWTQSTPIIIGAVIGSLLGLILIGLLLFFIITKRVPWGKETDPGFSLMSAAPKEFKPIPLSEYEIYFQRKHADADFGFAEEYQSLSTVGINQPLEAALLEDNKGKNRYTNVLPYDASRVKLTAQPESDILDYINANYMPGYRSSNEFIAAQGPLPNTVPDFWRMVWEQKTDVIVMLTNCTEGGRIKCEHYWPLDYTPCTYGNITVTVSSETILSEWTLRDFNIKQAGSSEIRSVSHFHFTAWPDHGVPKTTEKLIAFHKILRNQLDRRNRGLPIVHCSAGVGRTGTLIALDYLLQQMEQEGVIDVYGIVRKMRQNRPLMVQTELQYIFLHQCMLDTIQQKREPEEAIYENQQDLIYENVSAIHATDSRLI</sequence>
<dbReference type="FunFam" id="3.90.190.10:FF:000009">
    <property type="entry name" value="Receptor-type tyrosine-protein phosphatase beta"/>
    <property type="match status" value="1"/>
</dbReference>
<dbReference type="InterPro" id="IPR000242">
    <property type="entry name" value="PTP_cat"/>
</dbReference>
<feature type="domain" description="Fibronectin type-III" evidence="14">
    <location>
        <begin position="81"/>
        <end position="174"/>
    </location>
</feature>
<keyword evidence="7 11" id="KW-1133">Transmembrane helix</keyword>
<evidence type="ECO:0000256" key="11">
    <source>
        <dbReference type="SAM" id="Phobius"/>
    </source>
</evidence>
<evidence type="ECO:0000313" key="15">
    <source>
        <dbReference type="EMBL" id="GCC30271.1"/>
    </source>
</evidence>
<dbReference type="STRING" id="137246.A0A401SIQ3"/>
<feature type="domain" description="Tyrosine specific protein phosphatases" evidence="13">
    <location>
        <begin position="691"/>
        <end position="763"/>
    </location>
</feature>
<feature type="non-terminal residue" evidence="15">
    <location>
        <position position="1"/>
    </location>
</feature>
<dbReference type="SUPFAM" id="SSF52799">
    <property type="entry name" value="(Phosphotyrosine protein) phosphatases II"/>
    <property type="match status" value="1"/>
</dbReference>
<dbReference type="GO" id="GO:0016020">
    <property type="term" value="C:membrane"/>
    <property type="evidence" value="ECO:0007669"/>
    <property type="project" value="UniProtKB-SubCell"/>
</dbReference>